<evidence type="ECO:0000256" key="3">
    <source>
        <dbReference type="ARBA" id="ARBA00015571"/>
    </source>
</evidence>
<feature type="compositionally biased region" description="Basic and acidic residues" evidence="7">
    <location>
        <begin position="525"/>
        <end position="537"/>
    </location>
</feature>
<name>A0A6A5EUD8_PERFL</name>
<feature type="transmembrane region" description="Helical" evidence="8">
    <location>
        <begin position="351"/>
        <end position="373"/>
    </location>
</feature>
<dbReference type="Pfam" id="PF05934">
    <property type="entry name" value="MCLC"/>
    <property type="match status" value="1"/>
</dbReference>
<evidence type="ECO:0000256" key="1">
    <source>
        <dbReference type="ARBA" id="ARBA00004141"/>
    </source>
</evidence>
<feature type="region of interest" description="Disordered" evidence="7">
    <location>
        <begin position="467"/>
        <end position="591"/>
    </location>
</feature>
<dbReference type="GO" id="GO:0005254">
    <property type="term" value="F:chloride channel activity"/>
    <property type="evidence" value="ECO:0007669"/>
    <property type="project" value="TreeGrafter"/>
</dbReference>
<comment type="similarity">
    <text evidence="2">Belongs to the chloride channel MCLC family.</text>
</comment>
<keyword evidence="11" id="KW-1185">Reference proteome</keyword>
<gene>
    <name evidence="10" type="ORF">PFLUV_G00109860</name>
</gene>
<dbReference type="GO" id="GO:0016020">
    <property type="term" value="C:membrane"/>
    <property type="evidence" value="ECO:0007669"/>
    <property type="project" value="UniProtKB-SubCell"/>
</dbReference>
<reference evidence="10 11" key="1">
    <citation type="submission" date="2019-06" db="EMBL/GenBank/DDBJ databases">
        <title>A chromosome-scale genome assembly of the European perch, Perca fluviatilis.</title>
        <authorList>
            <person name="Roques C."/>
            <person name="Zahm M."/>
            <person name="Cabau C."/>
            <person name="Klopp C."/>
            <person name="Bouchez O."/>
            <person name="Donnadieu C."/>
            <person name="Kuhl H."/>
            <person name="Gislard M."/>
            <person name="Guendouz S."/>
            <person name="Journot L."/>
            <person name="Haffray P."/>
            <person name="Bestin A."/>
            <person name="Morvezen R."/>
            <person name="Feron R."/>
            <person name="Wen M."/>
            <person name="Jouanno E."/>
            <person name="Herpin A."/>
            <person name="Schartl M."/>
            <person name="Postlethwait J."/>
            <person name="Schaerlinger B."/>
            <person name="Chardard D."/>
            <person name="Lecocq T."/>
            <person name="Poncet C."/>
            <person name="Jaffrelo L."/>
            <person name="Lampietro C."/>
            <person name="Guiguen Y."/>
        </authorList>
    </citation>
    <scope>NUCLEOTIDE SEQUENCE [LARGE SCALE GENOMIC DNA]</scope>
    <source>
        <tissue evidence="10">Blood</tissue>
    </source>
</reference>
<comment type="caution">
    <text evidence="10">The sequence shown here is derived from an EMBL/GenBank/DDBJ whole genome shotgun (WGS) entry which is preliminary data.</text>
</comment>
<dbReference type="PANTHER" id="PTHR34093:SF1">
    <property type="entry name" value="CHLORIDE CHANNEL CLIC-LIKE PROTEIN 1"/>
    <property type="match status" value="1"/>
</dbReference>
<dbReference type="PANTHER" id="PTHR34093">
    <property type="entry name" value="CHLORIDE CHANNEL CLIC-LIKE PROTEIN 1"/>
    <property type="match status" value="1"/>
</dbReference>
<feature type="compositionally biased region" description="Acidic residues" evidence="7">
    <location>
        <begin position="480"/>
        <end position="494"/>
    </location>
</feature>
<feature type="compositionally biased region" description="Polar residues" evidence="7">
    <location>
        <begin position="554"/>
        <end position="574"/>
    </location>
</feature>
<accession>A0A6A5EUD8</accession>
<feature type="transmembrane region" description="Helical" evidence="8">
    <location>
        <begin position="202"/>
        <end position="221"/>
    </location>
</feature>
<keyword evidence="4 8" id="KW-0812">Transmembrane</keyword>
<evidence type="ECO:0000256" key="5">
    <source>
        <dbReference type="ARBA" id="ARBA00022989"/>
    </source>
</evidence>
<feature type="compositionally biased region" description="Polar residues" evidence="7">
    <location>
        <begin position="496"/>
        <end position="520"/>
    </location>
</feature>
<dbReference type="GO" id="GO:0005783">
    <property type="term" value="C:endoplasmic reticulum"/>
    <property type="evidence" value="ECO:0007669"/>
    <property type="project" value="TreeGrafter"/>
</dbReference>
<feature type="region of interest" description="Disordered" evidence="7">
    <location>
        <begin position="408"/>
        <end position="450"/>
    </location>
</feature>
<evidence type="ECO:0000256" key="7">
    <source>
        <dbReference type="SAM" id="MobiDB-lite"/>
    </source>
</evidence>
<evidence type="ECO:0000256" key="4">
    <source>
        <dbReference type="ARBA" id="ARBA00022692"/>
    </source>
</evidence>
<dbReference type="AlphaFoldDB" id="A0A6A5EUD8"/>
<evidence type="ECO:0000256" key="2">
    <source>
        <dbReference type="ARBA" id="ARBA00005944"/>
    </source>
</evidence>
<dbReference type="InterPro" id="IPR009231">
    <property type="entry name" value="Chloride_chnl_CLIC-like"/>
</dbReference>
<comment type="subcellular location">
    <subcellularLocation>
        <location evidence="1">Membrane</location>
        <topology evidence="1">Multi-pass membrane protein</topology>
    </subcellularLocation>
</comment>
<keyword evidence="5 8" id="KW-1133">Transmembrane helix</keyword>
<evidence type="ECO:0000313" key="11">
    <source>
        <dbReference type="Proteomes" id="UP000465112"/>
    </source>
</evidence>
<feature type="signal peptide" evidence="9">
    <location>
        <begin position="1"/>
        <end position="27"/>
    </location>
</feature>
<feature type="chain" id="PRO_5025526398" description="Chloride channel CLIC-like protein 1" evidence="9">
    <location>
        <begin position="28"/>
        <end position="591"/>
    </location>
</feature>
<keyword evidence="9" id="KW-0732">Signal</keyword>
<organism evidence="10 11">
    <name type="scientific">Perca fluviatilis</name>
    <name type="common">European perch</name>
    <dbReference type="NCBI Taxonomy" id="8168"/>
    <lineage>
        <taxon>Eukaryota</taxon>
        <taxon>Metazoa</taxon>
        <taxon>Chordata</taxon>
        <taxon>Craniata</taxon>
        <taxon>Vertebrata</taxon>
        <taxon>Euteleostomi</taxon>
        <taxon>Actinopterygii</taxon>
        <taxon>Neopterygii</taxon>
        <taxon>Teleostei</taxon>
        <taxon>Neoteleostei</taxon>
        <taxon>Acanthomorphata</taxon>
        <taxon>Eupercaria</taxon>
        <taxon>Perciformes</taxon>
        <taxon>Percoidei</taxon>
        <taxon>Percidae</taxon>
        <taxon>Percinae</taxon>
        <taxon>Perca</taxon>
    </lineage>
</organism>
<evidence type="ECO:0000256" key="9">
    <source>
        <dbReference type="SAM" id="SignalP"/>
    </source>
</evidence>
<proteinExistence type="inferred from homology"/>
<keyword evidence="6 8" id="KW-0472">Membrane</keyword>
<protein>
    <recommendedName>
        <fullName evidence="3">Chloride channel CLIC-like protein 1</fullName>
    </recommendedName>
</protein>
<sequence>MDGYLRKYHRFSTRMLLIVLVCSLSLAATGQQDEDWIDPYDMLNYDASTKTMRKPAEPANYDNVPTKRREYTQDHGQVEPTPCSKQVEALQRQNEELNKRITAMSQQPSCNPVFKRFLTRLRKEIQRVGLPSDSTDILYDAKIRLSSQAMTEIQTLLEGEDSWRTGALDNALSQILVDLRPHDYEAWKWRFEDTFGVELDTLLKIGLGVLVIVAIICTQLWSKVSWFMQFTRLFAVCFFVSIIWNWLYLYKIAFAEHQSNLAKMDNAYEKCTGVKKIDWSDSLKEWFRSTWTLQGDPCKKYYEVLMVNPILLVPPTKAIAVTITTFITEPLKHVGQGISEFLVALLKDLPITLQIPVLLTIVIAIVVCVYGSVQASFRYGITAPFRRPRRDPPPPQLEHPQPHIQEIEDGDHLAGGDAPQHAPRHRVNDGRLQRNQVHQRRPNRPREVVVETLRTAGYPYSEDEADAALREAEQNPSAESDSENLQETPEDLEGESASSVAANTTQTKTKPTESDSSPSKTKPLKANEKLSQDKLSRDSAAPKPQGAGRRPPQTDVQDLQVSAEDGTSSVSLPSIETVGVPVQETSATSME</sequence>
<evidence type="ECO:0000313" key="10">
    <source>
        <dbReference type="EMBL" id="KAF1385636.1"/>
    </source>
</evidence>
<feature type="transmembrane region" description="Helical" evidence="8">
    <location>
        <begin position="233"/>
        <end position="250"/>
    </location>
</feature>
<dbReference type="EMBL" id="VHII01000009">
    <property type="protein sequence ID" value="KAF1385636.1"/>
    <property type="molecule type" value="Genomic_DNA"/>
</dbReference>
<evidence type="ECO:0000256" key="8">
    <source>
        <dbReference type="SAM" id="Phobius"/>
    </source>
</evidence>
<evidence type="ECO:0000256" key="6">
    <source>
        <dbReference type="ARBA" id="ARBA00023136"/>
    </source>
</evidence>
<dbReference type="Proteomes" id="UP000465112">
    <property type="component" value="Chromosome 9"/>
</dbReference>